<name>A0A1R3J1E4_COCAP</name>
<evidence type="ECO:0000313" key="2">
    <source>
        <dbReference type="EMBL" id="OMO88657.1"/>
    </source>
</evidence>
<dbReference type="Gramene" id="OMO88657">
    <property type="protein sequence ID" value="OMO88657"/>
    <property type="gene ID" value="CCACVL1_08269"/>
</dbReference>
<comment type="caution">
    <text evidence="2">The sequence shown here is derived from an EMBL/GenBank/DDBJ whole genome shotgun (WGS) entry which is preliminary data.</text>
</comment>
<gene>
    <name evidence="2" type="ORF">CCACVL1_08269</name>
</gene>
<reference evidence="2 3" key="1">
    <citation type="submission" date="2013-09" db="EMBL/GenBank/DDBJ databases">
        <title>Corchorus capsularis genome sequencing.</title>
        <authorList>
            <person name="Alam M."/>
            <person name="Haque M.S."/>
            <person name="Islam M.S."/>
            <person name="Emdad E.M."/>
            <person name="Islam M.M."/>
            <person name="Ahmed B."/>
            <person name="Halim A."/>
            <person name="Hossen Q.M.M."/>
            <person name="Hossain M.Z."/>
            <person name="Ahmed R."/>
            <person name="Khan M.M."/>
            <person name="Islam R."/>
            <person name="Rashid M.M."/>
            <person name="Khan S.A."/>
            <person name="Rahman M.S."/>
            <person name="Alam M."/>
        </authorList>
    </citation>
    <scope>NUCLEOTIDE SEQUENCE [LARGE SCALE GENOMIC DNA]</scope>
    <source>
        <strain evidence="3">cv. CVL-1</strain>
        <tissue evidence="2">Whole seedling</tissue>
    </source>
</reference>
<accession>A0A1R3J1E4</accession>
<keyword evidence="3" id="KW-1185">Reference proteome</keyword>
<evidence type="ECO:0000256" key="1">
    <source>
        <dbReference type="SAM" id="MobiDB-lite"/>
    </source>
</evidence>
<evidence type="ECO:0000313" key="3">
    <source>
        <dbReference type="Proteomes" id="UP000188268"/>
    </source>
</evidence>
<protein>
    <submittedName>
        <fullName evidence="2">Uncharacterized protein</fullName>
    </submittedName>
</protein>
<sequence length="23" mass="2595">MAHVTRLYTIEEKSSSSNGLELE</sequence>
<proteinExistence type="predicted"/>
<dbReference type="AlphaFoldDB" id="A0A1R3J1E4"/>
<feature type="region of interest" description="Disordered" evidence="1">
    <location>
        <begin position="1"/>
        <end position="23"/>
    </location>
</feature>
<dbReference type="Proteomes" id="UP000188268">
    <property type="component" value="Unassembled WGS sequence"/>
</dbReference>
<organism evidence="2 3">
    <name type="scientific">Corchorus capsularis</name>
    <name type="common">Jute</name>
    <dbReference type="NCBI Taxonomy" id="210143"/>
    <lineage>
        <taxon>Eukaryota</taxon>
        <taxon>Viridiplantae</taxon>
        <taxon>Streptophyta</taxon>
        <taxon>Embryophyta</taxon>
        <taxon>Tracheophyta</taxon>
        <taxon>Spermatophyta</taxon>
        <taxon>Magnoliopsida</taxon>
        <taxon>eudicotyledons</taxon>
        <taxon>Gunneridae</taxon>
        <taxon>Pentapetalae</taxon>
        <taxon>rosids</taxon>
        <taxon>malvids</taxon>
        <taxon>Malvales</taxon>
        <taxon>Malvaceae</taxon>
        <taxon>Grewioideae</taxon>
        <taxon>Apeibeae</taxon>
        <taxon>Corchorus</taxon>
    </lineage>
</organism>
<dbReference type="EMBL" id="AWWV01008954">
    <property type="protein sequence ID" value="OMO88657.1"/>
    <property type="molecule type" value="Genomic_DNA"/>
</dbReference>